<organism evidence="11 12">
    <name type="scientific">Pseudomonas caspiana</name>
    <dbReference type="NCBI Taxonomy" id="1451454"/>
    <lineage>
        <taxon>Bacteria</taxon>
        <taxon>Pseudomonadati</taxon>
        <taxon>Pseudomonadota</taxon>
        <taxon>Gammaproteobacteria</taxon>
        <taxon>Pseudomonadales</taxon>
        <taxon>Pseudomonadaceae</taxon>
        <taxon>Pseudomonas</taxon>
    </lineage>
</organism>
<comment type="similarity">
    <text evidence="9">Belongs to the LigK/PcmE family.</text>
</comment>
<dbReference type="GO" id="GO:0047443">
    <property type="term" value="F:4-hydroxy-4-methyl-2-oxoglutarate aldolase activity"/>
    <property type="evidence" value="ECO:0007669"/>
    <property type="project" value="UniProtKB-EC"/>
</dbReference>
<name>A0A1Y3P7Q7_9PSED</name>
<comment type="catalytic activity">
    <reaction evidence="1">
        <text>4-hydroxy-4-methyl-2-oxoglutarate = 2 pyruvate</text>
        <dbReference type="Rhea" id="RHEA:22748"/>
        <dbReference type="ChEBI" id="CHEBI:15361"/>
        <dbReference type="ChEBI" id="CHEBI:58276"/>
        <dbReference type="EC" id="4.1.3.17"/>
    </reaction>
</comment>
<dbReference type="EC" id="4.1.3.17" evidence="4"/>
<dbReference type="PANTHER" id="PTHR33254">
    <property type="entry name" value="4-HYDROXY-4-METHYL-2-OXOGLUTARATE ALDOLASE 3-RELATED"/>
    <property type="match status" value="1"/>
</dbReference>
<dbReference type="PANTHER" id="PTHR33254:SF16">
    <property type="entry name" value="BLR3842 PROTEIN"/>
    <property type="match status" value="1"/>
</dbReference>
<comment type="subunit">
    <text evidence="3">Homohexamer.</text>
</comment>
<gene>
    <name evidence="11" type="ORF">AUC60_01735</name>
</gene>
<feature type="binding site" evidence="10">
    <location>
        <position position="124"/>
    </location>
    <ligand>
        <name>Mg(2+)</name>
        <dbReference type="ChEBI" id="CHEBI:18420"/>
    </ligand>
</feature>
<evidence type="ECO:0000313" key="11">
    <source>
        <dbReference type="EMBL" id="OUM75850.1"/>
    </source>
</evidence>
<comment type="cofactor">
    <cofactor evidence="2 10">
        <name>Mg(2+)</name>
        <dbReference type="ChEBI" id="CHEBI:18420"/>
    </cofactor>
</comment>
<dbReference type="NCBIfam" id="TIGR02798">
    <property type="entry name" value="ligK_PcmE"/>
    <property type="match status" value="1"/>
</dbReference>
<dbReference type="Pfam" id="PF03737">
    <property type="entry name" value="RraA-like"/>
    <property type="match status" value="1"/>
</dbReference>
<dbReference type="GO" id="GO:0042537">
    <property type="term" value="P:benzene-containing compound metabolic process"/>
    <property type="evidence" value="ECO:0007669"/>
    <property type="project" value="UniProtKB-ARBA"/>
</dbReference>
<evidence type="ECO:0000256" key="4">
    <source>
        <dbReference type="ARBA" id="ARBA00012213"/>
    </source>
</evidence>
<dbReference type="EMBL" id="LOHF01000001">
    <property type="protein sequence ID" value="OUM75850.1"/>
    <property type="molecule type" value="Genomic_DNA"/>
</dbReference>
<evidence type="ECO:0000256" key="3">
    <source>
        <dbReference type="ARBA" id="ARBA00011643"/>
    </source>
</evidence>
<keyword evidence="5 10" id="KW-0479">Metal-binding</keyword>
<evidence type="ECO:0000256" key="1">
    <source>
        <dbReference type="ARBA" id="ARBA00001342"/>
    </source>
</evidence>
<evidence type="ECO:0000256" key="5">
    <source>
        <dbReference type="ARBA" id="ARBA00022723"/>
    </source>
</evidence>
<dbReference type="Proteomes" id="UP000195440">
    <property type="component" value="Unassembled WGS sequence"/>
</dbReference>
<sequence length="238" mass="25573">MSSLIGKTGIVIRNIPRADGNLIDALNEFGVATVHEAQGRKGLLDNAIRPIQQDHGISGSAVTALVAPGDNWMFHVAVEQCRPGDVLVVATSSPCTDGYFGDLLATSLQARGVRGLIIDAGVRDTRTLREMGFKVWSRAVHAQGTVKETIGSVNTPVVCAGQLVEPGDVVVADDDGVVIVRRQEVRAVVDSSRKRADLEEQKRLRLAAGELGLDIYTMRQKLADRGLVYYNTLSDLDG</sequence>
<dbReference type="InterPro" id="IPR014165">
    <property type="entry name" value="LigK_PcmE"/>
</dbReference>
<dbReference type="OrthoDB" id="8717144at2"/>
<dbReference type="GO" id="GO:0019336">
    <property type="term" value="P:phenol-containing compound catabolic process"/>
    <property type="evidence" value="ECO:0007669"/>
    <property type="project" value="UniProtKB-ARBA"/>
</dbReference>
<dbReference type="SUPFAM" id="SSF89562">
    <property type="entry name" value="RraA-like"/>
    <property type="match status" value="1"/>
</dbReference>
<dbReference type="GO" id="GO:0072329">
    <property type="term" value="P:monocarboxylic acid catabolic process"/>
    <property type="evidence" value="ECO:0007669"/>
    <property type="project" value="UniProtKB-ARBA"/>
</dbReference>
<dbReference type="InterPro" id="IPR036704">
    <property type="entry name" value="RraA/RraA-like_sf"/>
</dbReference>
<comment type="catalytic activity">
    <reaction evidence="8">
        <text>2-hydroxy-4-oxobutane-1,2,4-tricarboxylate = oxaloacetate + pyruvate</text>
        <dbReference type="Rhea" id="RHEA:28935"/>
        <dbReference type="ChEBI" id="CHEBI:15361"/>
        <dbReference type="ChEBI" id="CHEBI:16452"/>
        <dbReference type="ChEBI" id="CHEBI:58075"/>
        <dbReference type="EC" id="4.1.3.17"/>
    </reaction>
</comment>
<dbReference type="CDD" id="cd16841">
    <property type="entry name" value="RraA_family"/>
    <property type="match status" value="1"/>
</dbReference>
<evidence type="ECO:0000256" key="7">
    <source>
        <dbReference type="ARBA" id="ARBA00023239"/>
    </source>
</evidence>
<dbReference type="RefSeq" id="WP_087264362.1">
    <property type="nucleotide sequence ID" value="NZ_JBJGBV010000001.1"/>
</dbReference>
<dbReference type="AlphaFoldDB" id="A0A1Y3P7Q7"/>
<feature type="binding site" evidence="10">
    <location>
        <position position="123"/>
    </location>
    <ligand>
        <name>substrate</name>
    </ligand>
</feature>
<protein>
    <recommendedName>
        <fullName evidence="4">4-hydroxy-4-methyl-2-oxoglutarate aldolase</fullName>
        <ecNumber evidence="4">4.1.3.17</ecNumber>
    </recommendedName>
</protein>
<feature type="binding site" evidence="10">
    <location>
        <begin position="101"/>
        <end position="104"/>
    </location>
    <ligand>
        <name>substrate</name>
    </ligand>
</feature>
<evidence type="ECO:0000313" key="12">
    <source>
        <dbReference type="Proteomes" id="UP000195440"/>
    </source>
</evidence>
<evidence type="ECO:0000256" key="8">
    <source>
        <dbReference type="ARBA" id="ARBA00051467"/>
    </source>
</evidence>
<keyword evidence="12" id="KW-1185">Reference proteome</keyword>
<evidence type="ECO:0000256" key="6">
    <source>
        <dbReference type="ARBA" id="ARBA00022842"/>
    </source>
</evidence>
<dbReference type="FunFam" id="3.50.30.40:FF:000002">
    <property type="entry name" value="4-carboxy-4-hydroxy-2-oxoadipate aldolase/oxaloacetate decarboxylase"/>
    <property type="match status" value="1"/>
</dbReference>
<reference evidence="11 12" key="1">
    <citation type="journal article" date="2017" name="Syst. Appl. Microbiol.">
        <title>Pseudomonas caspiana sp. nov., a citrus pathogen in the Pseudomonas syringae phylogenetic group.</title>
        <authorList>
            <person name="Busquets A."/>
            <person name="Gomila M."/>
            <person name="Beiki F."/>
            <person name="Mulet M."/>
            <person name="Rahimian H."/>
            <person name="Garcia-Valdes E."/>
            <person name="Lalucat J."/>
        </authorList>
    </citation>
    <scope>NUCLEOTIDE SEQUENCE [LARGE SCALE GENOMIC DNA]</scope>
    <source>
        <strain evidence="11 12">FBF102</strain>
    </source>
</reference>
<dbReference type="InterPro" id="IPR005493">
    <property type="entry name" value="RraA/RraA-like"/>
</dbReference>
<accession>A0A1Y3P7Q7</accession>
<proteinExistence type="inferred from homology"/>
<dbReference type="NCBIfam" id="NF006731">
    <property type="entry name" value="PRK09262.1"/>
    <property type="match status" value="1"/>
</dbReference>
<evidence type="ECO:0000256" key="2">
    <source>
        <dbReference type="ARBA" id="ARBA00001946"/>
    </source>
</evidence>
<dbReference type="GO" id="GO:0046872">
    <property type="term" value="F:metal ion binding"/>
    <property type="evidence" value="ECO:0007669"/>
    <property type="project" value="UniProtKB-KW"/>
</dbReference>
<keyword evidence="6 10" id="KW-0460">Magnesium</keyword>
<comment type="caution">
    <text evidence="11">The sequence shown here is derived from an EMBL/GenBank/DDBJ whole genome shotgun (WGS) entry which is preliminary data.</text>
</comment>
<evidence type="ECO:0000256" key="10">
    <source>
        <dbReference type="PIRSR" id="PIRSR605493-1"/>
    </source>
</evidence>
<keyword evidence="7" id="KW-0456">Lyase</keyword>
<dbReference type="Gene3D" id="3.50.30.40">
    <property type="entry name" value="Ribonuclease E inhibitor RraA/RraA-like"/>
    <property type="match status" value="1"/>
</dbReference>
<evidence type="ECO:0000256" key="9">
    <source>
        <dbReference type="ARBA" id="ARBA00061585"/>
    </source>
</evidence>